<evidence type="ECO:0000313" key="2">
    <source>
        <dbReference type="Proteomes" id="UP000221837"/>
    </source>
</evidence>
<accession>A0A1S6UA56</accession>
<dbReference type="Proteomes" id="UP000221837">
    <property type="component" value="Genome"/>
</dbReference>
<sequence length="131" mass="15144">MNKTHSTSLKAITGVILINKDGEDHLYCIDDMQHTKHFTIGQIFNAVRVLYGKEVHEYGKLWPHYKVDEVVSNDWKAIQSAMESCTSDYDFLVEACKQLNEEVPEIVPRDKVQQRLEMYKETVIKIASQAQ</sequence>
<proteinExistence type="predicted"/>
<reference evidence="1" key="1">
    <citation type="submission" date="2017-02" db="EMBL/GenBank/DDBJ databases">
        <title>Genome sequence of Serratia marcescens phage BF.</title>
        <authorList>
            <person name="Casey E."/>
            <person name="Fitzgerald B."/>
            <person name="Mahony J."/>
            <person name="Lugli G."/>
            <person name="Ventura M."/>
            <person name="van Sinderen D."/>
        </authorList>
    </citation>
    <scope>NUCLEOTIDE SEQUENCE [LARGE SCALE GENOMIC DNA]</scope>
</reference>
<evidence type="ECO:0000313" key="1">
    <source>
        <dbReference type="EMBL" id="AQW88582.1"/>
    </source>
</evidence>
<keyword evidence="2" id="KW-1185">Reference proteome</keyword>
<organism evidence="1 2">
    <name type="scientific">Serratia phage BF</name>
    <dbReference type="NCBI Taxonomy" id="1962671"/>
    <lineage>
        <taxon>Viruses</taxon>
        <taxon>Duplodnaviria</taxon>
        <taxon>Heunggongvirae</taxon>
        <taxon>Uroviricota</taxon>
        <taxon>Caudoviricetes</taxon>
        <taxon>Eneladusvirus</taxon>
        <taxon>Eneladusvirus BF</taxon>
    </lineage>
</organism>
<name>A0A1S6UA56_9CAUD</name>
<gene>
    <name evidence="1" type="ORF">BF_0057</name>
</gene>
<protein>
    <submittedName>
        <fullName evidence="1">Uncharacterized protein</fullName>
    </submittedName>
</protein>
<dbReference type="OrthoDB" id="19751at10239"/>
<dbReference type="EMBL" id="KY630187">
    <property type="protein sequence ID" value="AQW88582.1"/>
    <property type="molecule type" value="Genomic_DNA"/>
</dbReference>
<dbReference type="InterPro" id="IPR046656">
    <property type="entry name" value="DUF6674"/>
</dbReference>
<dbReference type="Pfam" id="PF20379">
    <property type="entry name" value="DUF6674"/>
    <property type="match status" value="1"/>
</dbReference>